<dbReference type="EMBL" id="NRDI02000002">
    <property type="protein sequence ID" value="KAI1519005.1"/>
    <property type="molecule type" value="Genomic_DNA"/>
</dbReference>
<feature type="region of interest" description="Disordered" evidence="2">
    <location>
        <begin position="197"/>
        <end position="232"/>
    </location>
</feature>
<evidence type="ECO:0000256" key="1">
    <source>
        <dbReference type="SAM" id="Coils"/>
    </source>
</evidence>
<dbReference type="AlphaFoldDB" id="A0A2W1HE21"/>
<keyword evidence="5" id="KW-1185">Reference proteome</keyword>
<feature type="coiled-coil region" evidence="1">
    <location>
        <begin position="149"/>
        <end position="176"/>
    </location>
</feature>
<feature type="signal peptide" evidence="3">
    <location>
        <begin position="1"/>
        <end position="19"/>
    </location>
</feature>
<proteinExistence type="predicted"/>
<evidence type="ECO:0000313" key="5">
    <source>
        <dbReference type="Proteomes" id="UP000249757"/>
    </source>
</evidence>
<dbReference type="Proteomes" id="UP000249757">
    <property type="component" value="Unassembled WGS sequence"/>
</dbReference>
<evidence type="ECO:0000256" key="2">
    <source>
        <dbReference type="SAM" id="MobiDB-lite"/>
    </source>
</evidence>
<comment type="caution">
    <text evidence="4">The sequence shown here is derived from an EMBL/GenBank/DDBJ whole genome shotgun (WGS) entry which is preliminary data.</text>
</comment>
<organism evidence="4 5">
    <name type="scientific">Pyrenophora tritici-repentis</name>
    <dbReference type="NCBI Taxonomy" id="45151"/>
    <lineage>
        <taxon>Eukaryota</taxon>
        <taxon>Fungi</taxon>
        <taxon>Dikarya</taxon>
        <taxon>Ascomycota</taxon>
        <taxon>Pezizomycotina</taxon>
        <taxon>Dothideomycetes</taxon>
        <taxon>Pleosporomycetidae</taxon>
        <taxon>Pleosporales</taxon>
        <taxon>Pleosporineae</taxon>
        <taxon>Pleosporaceae</taxon>
        <taxon>Pyrenophora</taxon>
    </lineage>
</organism>
<gene>
    <name evidence="4" type="ORF">Ptr86124_002133</name>
</gene>
<evidence type="ECO:0000256" key="3">
    <source>
        <dbReference type="SAM" id="SignalP"/>
    </source>
</evidence>
<keyword evidence="3" id="KW-0732">Signal</keyword>
<keyword evidence="1" id="KW-0175">Coiled coil</keyword>
<evidence type="ECO:0000313" key="4">
    <source>
        <dbReference type="EMBL" id="KAI1519005.1"/>
    </source>
</evidence>
<accession>A0A2W1HE21</accession>
<protein>
    <submittedName>
        <fullName evidence="4">Uncharacterized protein</fullName>
    </submittedName>
</protein>
<name>A0A2W1HE21_9PLEO</name>
<sequence>MQFTTLAFSIFTLLSFAAAAPSEVMGRSPAPVSNLIQYPADHSVEMIKRAHMEARCNTCDMIWCTDNFMKERFGRTTVTSRPPNQRIKPGDLQQQLLEPIQPVYAKKVVPDLPPGSIVKQKWDQPPTPSDYKSRFEATEAGANVFAAKANALTTELANVNQQLLESKQREAETNNKLTQAMSMVQSALPRGQYDYEIAGSSYPGPGDMRTFGGPPSGAPSWQGHNPQQFQPA</sequence>
<feature type="compositionally biased region" description="Polar residues" evidence="2">
    <location>
        <begin position="222"/>
        <end position="232"/>
    </location>
</feature>
<reference evidence="5" key="1">
    <citation type="journal article" date="2022" name="Microb. Genom.">
        <title>A global pangenome for the wheat fungal pathogen Pyrenophora tritici-repentis and prediction of effector protein structural homology.</title>
        <authorList>
            <person name="Moolhuijzen P.M."/>
            <person name="See P.T."/>
            <person name="Shi G."/>
            <person name="Powell H.R."/>
            <person name="Cockram J."/>
            <person name="Jorgensen L.N."/>
            <person name="Benslimane H."/>
            <person name="Strelkov S.E."/>
            <person name="Turner J."/>
            <person name="Liu Z."/>
            <person name="Moffat C.S."/>
        </authorList>
    </citation>
    <scope>NUCLEOTIDE SEQUENCE [LARGE SCALE GENOMIC DNA]</scope>
</reference>
<feature type="chain" id="PRO_5043556952" evidence="3">
    <location>
        <begin position="20"/>
        <end position="232"/>
    </location>
</feature>
<dbReference type="OrthoDB" id="3431857at2759"/>